<evidence type="ECO:0000313" key="2">
    <source>
        <dbReference type="Proteomes" id="UP000018763"/>
    </source>
</evidence>
<sequence>MRQLHDTNLIYAARQGGGDRARQHERWRADVEYLVSRIFATVTDMATARNAENND</sequence>
<keyword evidence="2" id="KW-1185">Reference proteome</keyword>
<dbReference type="Proteomes" id="UP000018763">
    <property type="component" value="Chromosome"/>
</dbReference>
<gene>
    <name evidence="1" type="ORF">D174_17005</name>
</gene>
<name>V5XJ97_MYCNE</name>
<protein>
    <submittedName>
        <fullName evidence="1">Uncharacterized protein</fullName>
    </submittedName>
</protein>
<proteinExistence type="predicted"/>
<evidence type="ECO:0000313" key="1">
    <source>
        <dbReference type="EMBL" id="AHC28003.1"/>
    </source>
</evidence>
<accession>V5XJ97</accession>
<dbReference type="EMBL" id="CP006936">
    <property type="protein sequence ID" value="AHC28003.1"/>
    <property type="molecule type" value="Genomic_DNA"/>
</dbReference>
<reference evidence="1 2" key="1">
    <citation type="journal article" date="2014" name="Genome Announc.">
        <title>Complete Genome Sequence of Sterol-Transforming Mycobacterium neoaurum Strain VKM Ac-1815D.</title>
        <authorList>
            <person name="Shtratnikova V.Y."/>
            <person name="Bragin E.Y."/>
            <person name="Dovbnya D.V."/>
            <person name="Pekov Y.A."/>
            <person name="Schelkunov M.I."/>
            <person name="Strizhov N."/>
            <person name="Ivashina T.V."/>
            <person name="Ashapkin V.V."/>
            <person name="Donova M.V."/>
        </authorList>
    </citation>
    <scope>NUCLEOTIDE SEQUENCE [LARGE SCALE GENOMIC DNA]</scope>
    <source>
        <strain evidence="1 2">VKM Ac-1815D</strain>
    </source>
</reference>
<organism evidence="1 2">
    <name type="scientific">Mycolicibacterium neoaurum VKM Ac-1815D</name>
    <dbReference type="NCBI Taxonomy" id="700508"/>
    <lineage>
        <taxon>Bacteria</taxon>
        <taxon>Bacillati</taxon>
        <taxon>Actinomycetota</taxon>
        <taxon>Actinomycetes</taxon>
        <taxon>Mycobacteriales</taxon>
        <taxon>Mycobacteriaceae</taxon>
        <taxon>Mycolicibacterium</taxon>
    </lineage>
</organism>
<dbReference type="AlphaFoldDB" id="V5XJ97"/>